<keyword evidence="1" id="KW-1133">Transmembrane helix</keyword>
<accession>A0A1H2FGQ0</accession>
<evidence type="ECO:0000313" key="2">
    <source>
        <dbReference type="EMBL" id="MDR0191690.1"/>
    </source>
</evidence>
<feature type="transmembrane region" description="Helical" evidence="1">
    <location>
        <begin position="65"/>
        <end position="93"/>
    </location>
</feature>
<dbReference type="GeneID" id="93512467"/>
<evidence type="ECO:0000313" key="3">
    <source>
        <dbReference type="EMBL" id="NWD45254.1"/>
    </source>
</evidence>
<keyword evidence="1" id="KW-0472">Membrane</keyword>
<dbReference type="Proteomes" id="UP001224477">
    <property type="component" value="Unassembled WGS sequence"/>
</dbReference>
<evidence type="ECO:0000313" key="5">
    <source>
        <dbReference type="Proteomes" id="UP001224477"/>
    </source>
</evidence>
<keyword evidence="1" id="KW-0812">Transmembrane</keyword>
<organism evidence="3 4">
    <name type="scientific">Pseudomonas yamanorum</name>
    <dbReference type="NCBI Taxonomy" id="515393"/>
    <lineage>
        <taxon>Bacteria</taxon>
        <taxon>Pseudomonadati</taxon>
        <taxon>Pseudomonadota</taxon>
        <taxon>Gammaproteobacteria</taxon>
        <taxon>Pseudomonadales</taxon>
        <taxon>Pseudomonadaceae</taxon>
        <taxon>Pseudomonas</taxon>
    </lineage>
</organism>
<accession>A0A143GMI1</accession>
<reference evidence="3 4" key="1">
    <citation type="submission" date="2020-04" db="EMBL/GenBank/DDBJ databases">
        <title>Molecular characterization of pseudomonads from Agaricus bisporus reveal novel blotch 2 pathogens in Western Europe.</title>
        <authorList>
            <person name="Taparia T."/>
            <person name="Krijger M."/>
            <person name="Haynes E."/>
            <person name="Elpinstone J.G."/>
            <person name="Noble R."/>
            <person name="Van Der Wolf J."/>
        </authorList>
    </citation>
    <scope>NUCLEOTIDE SEQUENCE [LARGE SCALE GENOMIC DNA]</scope>
    <source>
        <strain evidence="3 4">IPO3753</strain>
    </source>
</reference>
<dbReference type="AlphaFoldDB" id="A0A143GMI1"/>
<sequence length="110" mass="12507">MLPPAQRTPKPVLRKVLGWVLIAPLLLSFLRLPFPLGLVLVLASITASVYGARFAQLHASRRVTVFAVIITLFNIASFFVIGTASVLKALYWFSWLYGYPYYADWVYWNL</sequence>
<gene>
    <name evidence="3" type="ORF">HX826_25585</name>
    <name evidence="2" type="ORF">RCO22_22330</name>
</gene>
<name>A0A143GMI1_9PSED</name>
<dbReference type="RefSeq" id="WP_063032687.1">
    <property type="nucleotide sequence ID" value="NZ_CP012400.2"/>
</dbReference>
<reference evidence="2 5" key="2">
    <citation type="journal article" date="2023" name="Microbiol. Resour. Announc.">
        <title>Whole-genome sequence of Pseudomonas yamanorum OLsAu1 isolated from the edible ectomycorrhizal mushroom Lactarius sp. section Deliciosi.</title>
        <authorList>
            <person name="Ramirez-Mendoza R."/>
            <person name="Angeles-Argaiz R.E."/>
            <person name="Hernandez-Oaxaca D."/>
            <person name="Aguirre-Beltran L."/>
            <person name="Almaraz-Suarez J."/>
            <person name="Perez-Moreno J."/>
        </authorList>
    </citation>
    <scope>NUCLEOTIDE SEQUENCE [LARGE SCALE GENOMIC DNA]</scope>
    <source>
        <strain evidence="2 5">OLsAu1</strain>
    </source>
</reference>
<proteinExistence type="predicted"/>
<keyword evidence="5" id="KW-1185">Reference proteome</keyword>
<dbReference type="EMBL" id="JAVGXC010000027">
    <property type="protein sequence ID" value="MDR0191690.1"/>
    <property type="molecule type" value="Genomic_DNA"/>
</dbReference>
<dbReference type="EMBL" id="JACAQR010000040">
    <property type="protein sequence ID" value="NWD45254.1"/>
    <property type="molecule type" value="Genomic_DNA"/>
</dbReference>
<protein>
    <submittedName>
        <fullName evidence="3">Uncharacterized protein</fullName>
    </submittedName>
</protein>
<dbReference type="Proteomes" id="UP000546584">
    <property type="component" value="Unassembled WGS sequence"/>
</dbReference>
<comment type="caution">
    <text evidence="3">The sequence shown here is derived from an EMBL/GenBank/DDBJ whole genome shotgun (WGS) entry which is preliminary data.</text>
</comment>
<dbReference type="KEGG" id="pym:AK972_4554"/>
<evidence type="ECO:0000256" key="1">
    <source>
        <dbReference type="SAM" id="Phobius"/>
    </source>
</evidence>
<evidence type="ECO:0000313" key="4">
    <source>
        <dbReference type="Proteomes" id="UP000546584"/>
    </source>
</evidence>
<dbReference type="OrthoDB" id="7028729at2"/>